<keyword evidence="2" id="KW-0732">Signal</keyword>
<protein>
    <recommendedName>
        <fullName evidence="3">SMP-30/Gluconolactonase/LRE-like region domain-containing protein</fullName>
    </recommendedName>
</protein>
<accession>A0A015KX01</accession>
<name>A0A015KX01_RHIIW</name>
<dbReference type="OMA" id="GVKGPSN"/>
<feature type="chain" id="PRO_5001475917" description="SMP-30/Gluconolactonase/LRE-like region domain-containing protein" evidence="2">
    <location>
        <begin position="19"/>
        <end position="331"/>
    </location>
</feature>
<dbReference type="SMR" id="A0A015KX01"/>
<dbReference type="AlphaFoldDB" id="A0A015KX01"/>
<dbReference type="GO" id="GO:0016787">
    <property type="term" value="F:hydrolase activity"/>
    <property type="evidence" value="ECO:0007669"/>
    <property type="project" value="UniProtKB-KW"/>
</dbReference>
<evidence type="ECO:0000256" key="2">
    <source>
        <dbReference type="SAM" id="SignalP"/>
    </source>
</evidence>
<keyword evidence="5" id="KW-1185">Reference proteome</keyword>
<dbReference type="Pfam" id="PF08450">
    <property type="entry name" value="SGL"/>
    <property type="match status" value="1"/>
</dbReference>
<dbReference type="PANTHER" id="PTHR47572">
    <property type="entry name" value="LIPOPROTEIN-RELATED"/>
    <property type="match status" value="1"/>
</dbReference>
<dbReference type="EMBL" id="JEMT01015774">
    <property type="protein sequence ID" value="EXX72089.1"/>
    <property type="molecule type" value="Genomic_DNA"/>
</dbReference>
<dbReference type="HOGENOM" id="CLU_839764_0_0_1"/>
<dbReference type="PANTHER" id="PTHR47572:SF4">
    <property type="entry name" value="LACTONASE DRP35"/>
    <property type="match status" value="1"/>
</dbReference>
<evidence type="ECO:0000313" key="4">
    <source>
        <dbReference type="EMBL" id="EXX72089.1"/>
    </source>
</evidence>
<reference evidence="4 5" key="1">
    <citation type="submission" date="2014-02" db="EMBL/GenBank/DDBJ databases">
        <title>Single nucleus genome sequencing reveals high similarity among nuclei of an endomycorrhizal fungus.</title>
        <authorList>
            <person name="Lin K."/>
            <person name="Geurts R."/>
            <person name="Zhang Z."/>
            <person name="Limpens E."/>
            <person name="Saunders D.G."/>
            <person name="Mu D."/>
            <person name="Pang E."/>
            <person name="Cao H."/>
            <person name="Cha H."/>
            <person name="Lin T."/>
            <person name="Zhou Q."/>
            <person name="Shang Y."/>
            <person name="Li Y."/>
            <person name="Ivanov S."/>
            <person name="Sharma T."/>
            <person name="Velzen R.V."/>
            <person name="Ruijter N.D."/>
            <person name="Aanen D.K."/>
            <person name="Win J."/>
            <person name="Kamoun S."/>
            <person name="Bisseling T."/>
            <person name="Huang S."/>
        </authorList>
    </citation>
    <scope>NUCLEOTIDE SEQUENCE [LARGE SCALE GENOMIC DNA]</scope>
    <source>
        <strain evidence="5">DAOM197198w</strain>
    </source>
</reference>
<comment type="caution">
    <text evidence="4">The sequence shown here is derived from an EMBL/GenBank/DDBJ whole genome shotgun (WGS) entry which is preliminary data.</text>
</comment>
<dbReference type="STRING" id="1432141.A0A015KX01"/>
<dbReference type="InterPro" id="IPR051262">
    <property type="entry name" value="SMP-30/CGR1_Lactonase"/>
</dbReference>
<evidence type="ECO:0000259" key="3">
    <source>
        <dbReference type="Pfam" id="PF08450"/>
    </source>
</evidence>
<dbReference type="Gene3D" id="2.120.10.30">
    <property type="entry name" value="TolB, C-terminal domain"/>
    <property type="match status" value="1"/>
</dbReference>
<proteinExistence type="predicted"/>
<feature type="signal peptide" evidence="2">
    <location>
        <begin position="1"/>
        <end position="18"/>
    </location>
</feature>
<gene>
    <name evidence="4" type="ORF">RirG_072580</name>
</gene>
<organism evidence="4 5">
    <name type="scientific">Rhizophagus irregularis (strain DAOM 197198w)</name>
    <name type="common">Glomus intraradices</name>
    <dbReference type="NCBI Taxonomy" id="1432141"/>
    <lineage>
        <taxon>Eukaryota</taxon>
        <taxon>Fungi</taxon>
        <taxon>Fungi incertae sedis</taxon>
        <taxon>Mucoromycota</taxon>
        <taxon>Glomeromycotina</taxon>
        <taxon>Glomeromycetes</taxon>
        <taxon>Glomerales</taxon>
        <taxon>Glomeraceae</taxon>
        <taxon>Rhizophagus</taxon>
    </lineage>
</organism>
<dbReference type="Proteomes" id="UP000022910">
    <property type="component" value="Unassembled WGS sequence"/>
</dbReference>
<evidence type="ECO:0000313" key="5">
    <source>
        <dbReference type="Proteomes" id="UP000022910"/>
    </source>
</evidence>
<dbReference type="InterPro" id="IPR013658">
    <property type="entry name" value="SGL"/>
</dbReference>
<feature type="domain" description="SMP-30/Gluconolactonase/LRE-like region" evidence="3">
    <location>
        <begin position="103"/>
        <end position="302"/>
    </location>
</feature>
<evidence type="ECO:0000256" key="1">
    <source>
        <dbReference type="ARBA" id="ARBA00022801"/>
    </source>
</evidence>
<dbReference type="SUPFAM" id="SSF63829">
    <property type="entry name" value="Calcium-dependent phosphotriesterase"/>
    <property type="match status" value="1"/>
</dbReference>
<keyword evidence="1" id="KW-0378">Hydrolase</keyword>
<sequence>MKFNIFIILTYVIASVHCEEIFNSTPFITSKDTQYGPSIEGASVNKLGEAFATDFANSTTKIGQISPKQKLYSASPIVTTNFNGIRFLRLSKKEIDMGIKNIALVANKDGDVTKVTEMNDGTTKQEIFCKDDTFVIPNDLALSETGRIYISGQNFTENTVIGDGGLWICQPDGRATQLMKFGRTNGIELSPDEKTLYLSEAFNIGFTPVSNKIWKFKVDHRTGMVSSQELFVDFAILDGTQSVDVDGMRTDIEGNLYVTRNGGQEVVVFSPNKVVLSRIKLNIKSAANLELAGDQGKTMFIVGKCLDDETKGCVDKFENNIPGKAFTLLNR</sequence>
<dbReference type="InterPro" id="IPR011042">
    <property type="entry name" value="6-blade_b-propeller_TolB-like"/>
</dbReference>
<dbReference type="OrthoDB" id="423498at2759"/>